<sequence>MKPNRKPSVNHGRFFHFHGKSRMTGFPFSSAFKKDSATLLFKLFF</sequence>
<dbReference type="AlphaFoldDB" id="B9YBG4"/>
<dbReference type="EMBL" id="ACCF01000199">
    <property type="protein sequence ID" value="EEF66685.1"/>
    <property type="molecule type" value="Genomic_DNA"/>
</dbReference>
<dbReference type="STRING" id="545696.HOLDEFILI_03171"/>
<evidence type="ECO:0000313" key="1">
    <source>
        <dbReference type="EMBL" id="EEF66685.1"/>
    </source>
</evidence>
<gene>
    <name evidence="1" type="ORF">HOLDEFILI_03171</name>
</gene>
<comment type="caution">
    <text evidence="1">The sequence shown here is derived from an EMBL/GenBank/DDBJ whole genome shotgun (WGS) entry which is preliminary data.</text>
</comment>
<name>B9YBG4_9FIRM</name>
<protein>
    <submittedName>
        <fullName evidence="1">Uncharacterized protein</fullName>
    </submittedName>
</protein>
<dbReference type="HOGENOM" id="CLU_3200705_0_0_9"/>
<organism evidence="1 2">
    <name type="scientific">Holdemania filiformis DSM 12042</name>
    <dbReference type="NCBI Taxonomy" id="545696"/>
    <lineage>
        <taxon>Bacteria</taxon>
        <taxon>Bacillati</taxon>
        <taxon>Bacillota</taxon>
        <taxon>Erysipelotrichia</taxon>
        <taxon>Erysipelotrichales</taxon>
        <taxon>Erysipelotrichaceae</taxon>
        <taxon>Holdemania</taxon>
    </lineage>
</organism>
<dbReference type="Proteomes" id="UP000005950">
    <property type="component" value="Unassembled WGS sequence"/>
</dbReference>
<reference evidence="1 2" key="1">
    <citation type="submission" date="2008-12" db="EMBL/GenBank/DDBJ databases">
        <authorList>
            <person name="Fulton L."/>
            <person name="Clifton S."/>
            <person name="Fulton B."/>
            <person name="Xu J."/>
            <person name="Minx P."/>
            <person name="Pepin K.H."/>
            <person name="Johnson M."/>
            <person name="Bhonagiri V."/>
            <person name="Nash W.E."/>
            <person name="Mardis E.R."/>
            <person name="Wilson R.K."/>
        </authorList>
    </citation>
    <scope>NUCLEOTIDE SEQUENCE [LARGE SCALE GENOMIC DNA]</scope>
    <source>
        <strain evidence="1 2">DSM 12042</strain>
    </source>
</reference>
<accession>B9YBG4</accession>
<proteinExistence type="predicted"/>
<evidence type="ECO:0000313" key="2">
    <source>
        <dbReference type="Proteomes" id="UP000005950"/>
    </source>
</evidence>
<reference evidence="1 2" key="2">
    <citation type="submission" date="2009-02" db="EMBL/GenBank/DDBJ databases">
        <title>Draft genome sequence of Holdemania filiformis DSM 12042.</title>
        <authorList>
            <person name="Sudarsanam P."/>
            <person name="Ley R."/>
            <person name="Guruge J."/>
            <person name="Turnbaugh P.J."/>
            <person name="Mahowald M."/>
            <person name="Liep D."/>
            <person name="Gordon J."/>
        </authorList>
    </citation>
    <scope>NUCLEOTIDE SEQUENCE [LARGE SCALE GENOMIC DNA]</scope>
    <source>
        <strain evidence="1 2">DSM 12042</strain>
    </source>
</reference>